<accession>S9PUG8</accession>
<evidence type="ECO:0000313" key="2">
    <source>
        <dbReference type="Proteomes" id="UP000016088"/>
    </source>
</evidence>
<dbReference type="EMBL" id="KE503207">
    <property type="protein sequence ID" value="EPX72791.1"/>
    <property type="molecule type" value="Genomic_DNA"/>
</dbReference>
<dbReference type="OMA" id="KYWHSAP"/>
<proteinExistence type="predicted"/>
<dbReference type="Proteomes" id="UP000016088">
    <property type="component" value="Unassembled WGS sequence"/>
</dbReference>
<gene>
    <name evidence="1" type="ORF">SOCG_00553</name>
</gene>
<dbReference type="GeneID" id="25029537"/>
<dbReference type="RefSeq" id="XP_013018427.1">
    <property type="nucleotide sequence ID" value="XM_013162973.1"/>
</dbReference>
<organism evidence="1 2">
    <name type="scientific">Schizosaccharomyces octosporus (strain yFS286)</name>
    <name type="common">Fission yeast</name>
    <name type="synonym">Octosporomyces octosporus</name>
    <dbReference type="NCBI Taxonomy" id="483514"/>
    <lineage>
        <taxon>Eukaryota</taxon>
        <taxon>Fungi</taxon>
        <taxon>Dikarya</taxon>
        <taxon>Ascomycota</taxon>
        <taxon>Taphrinomycotina</taxon>
        <taxon>Schizosaccharomycetes</taxon>
        <taxon>Schizosaccharomycetales</taxon>
        <taxon>Schizosaccharomycetaceae</taxon>
        <taxon>Schizosaccharomyces</taxon>
    </lineage>
</organism>
<dbReference type="HOGENOM" id="CLU_428377_0_0_1"/>
<keyword evidence="2" id="KW-1185">Reference proteome</keyword>
<sequence>MQRYQTSLLSAWFRHVRSQQAVSVSWRYHLNSKYWHSAPFPFSNNDMHPNFLLTKTPEPLADAQSTIVRPATYIEPSGLAHFLSKYPFFQNTDPEDVSELVQKMEILSHYILDTPSLRQFSKDEKKEFQQWVYNYMTNLITKSSKLSFSAYQRLSPLALTYVTGLWAKIAREKNLYEFLHMILLRFLERFSALDLTHTASMYSIMKNSCWSDSSLSNMLKLQYFKSLLLYHLQHRNIPMPQETLYTLKKAIFSKKQNSANMVPISFPRDLQLNHVFDFLTQLAASNNETFWANQLHRLWIDAGVGPLPKHSFISFLQLYSRHGLLTKMQNLLNVRDHTQYLHDHRVLSAFNNCFARSVDPLFIHVTINSWSSHFAKRYEMYLPYIYKFCMHSFLKQKEFQKAVMFFTKIPQKYLMEAIVAQLLKALTGARQFHDVLSIFHTYYSGDTLFLLKNKKLLKMACKPPRYIFDIRPKSLHASPTASTALAVAICYVLNNATEVYNVLREALSYSEKRVPFHYKSYHVLFNGVLKLPYTSHELIIQSFSLLKLRRRSYLEERTEFYSVLLSYFVTKGDFPHALQVMHILSRNKNGLSIHTWNWWLLSLVRSKLYDRVVRACCEFQSSKVHSNERTNEIMSMLPSVYQSKLKELKLKG</sequence>
<name>S9PUG8_SCHOY</name>
<protein>
    <submittedName>
        <fullName evidence="1">Uncharacterized protein</fullName>
    </submittedName>
</protein>
<dbReference type="VEuPathDB" id="FungiDB:SOCG_00553"/>
<dbReference type="OrthoDB" id="5343572at2759"/>
<dbReference type="AlphaFoldDB" id="S9PUG8"/>
<reference evidence="1 2" key="1">
    <citation type="journal article" date="2011" name="Science">
        <title>Comparative functional genomics of the fission yeasts.</title>
        <authorList>
            <person name="Rhind N."/>
            <person name="Chen Z."/>
            <person name="Yassour M."/>
            <person name="Thompson D.A."/>
            <person name="Haas B.J."/>
            <person name="Habib N."/>
            <person name="Wapinski I."/>
            <person name="Roy S."/>
            <person name="Lin M.F."/>
            <person name="Heiman D.I."/>
            <person name="Young S.K."/>
            <person name="Furuya K."/>
            <person name="Guo Y."/>
            <person name="Pidoux A."/>
            <person name="Chen H.M."/>
            <person name="Robbertse B."/>
            <person name="Goldberg J.M."/>
            <person name="Aoki K."/>
            <person name="Bayne E.H."/>
            <person name="Berlin A.M."/>
            <person name="Desjardins C.A."/>
            <person name="Dobbs E."/>
            <person name="Dukaj L."/>
            <person name="Fan L."/>
            <person name="FitzGerald M.G."/>
            <person name="French C."/>
            <person name="Gujja S."/>
            <person name="Hansen K."/>
            <person name="Keifenheim D."/>
            <person name="Levin J.Z."/>
            <person name="Mosher R.A."/>
            <person name="Mueller C.A."/>
            <person name="Pfiffner J."/>
            <person name="Priest M."/>
            <person name="Russ C."/>
            <person name="Smialowska A."/>
            <person name="Swoboda P."/>
            <person name="Sykes S.M."/>
            <person name="Vaughn M."/>
            <person name="Vengrova S."/>
            <person name="Yoder R."/>
            <person name="Zeng Q."/>
            <person name="Allshire R."/>
            <person name="Baulcombe D."/>
            <person name="Birren B.W."/>
            <person name="Brown W."/>
            <person name="Ekwall K."/>
            <person name="Kellis M."/>
            <person name="Leatherwood J."/>
            <person name="Levin H."/>
            <person name="Margalit H."/>
            <person name="Martienssen R."/>
            <person name="Nieduszynski C.A."/>
            <person name="Spatafora J.W."/>
            <person name="Friedman N."/>
            <person name="Dalgaard J.Z."/>
            <person name="Baumann P."/>
            <person name="Niki H."/>
            <person name="Regev A."/>
            <person name="Nusbaum C."/>
        </authorList>
    </citation>
    <scope>NUCLEOTIDE SEQUENCE [LARGE SCALE GENOMIC DNA]</scope>
    <source>
        <strain evidence="2">yFS286</strain>
    </source>
</reference>
<evidence type="ECO:0000313" key="1">
    <source>
        <dbReference type="EMBL" id="EPX72791.1"/>
    </source>
</evidence>